<keyword evidence="3" id="KW-1185">Reference proteome</keyword>
<dbReference type="OrthoDB" id="2157530at2759"/>
<dbReference type="AlphaFoldDB" id="A0A2J6QZQ4"/>
<name>A0A2J6QZQ4_HYAVF</name>
<reference evidence="2 3" key="1">
    <citation type="submission" date="2016-04" db="EMBL/GenBank/DDBJ databases">
        <title>A degradative enzymes factory behind the ericoid mycorrhizal symbiosis.</title>
        <authorList>
            <consortium name="DOE Joint Genome Institute"/>
            <person name="Martino E."/>
            <person name="Morin E."/>
            <person name="Grelet G."/>
            <person name="Kuo A."/>
            <person name="Kohler A."/>
            <person name="Daghino S."/>
            <person name="Barry K."/>
            <person name="Choi C."/>
            <person name="Cichocki N."/>
            <person name="Clum A."/>
            <person name="Copeland A."/>
            <person name="Hainaut M."/>
            <person name="Haridas S."/>
            <person name="Labutti K."/>
            <person name="Lindquist E."/>
            <person name="Lipzen A."/>
            <person name="Khouja H.-R."/>
            <person name="Murat C."/>
            <person name="Ohm R."/>
            <person name="Olson A."/>
            <person name="Spatafora J."/>
            <person name="Veneault-Fourrey C."/>
            <person name="Henrissat B."/>
            <person name="Grigoriev I."/>
            <person name="Martin F."/>
            <person name="Perotto S."/>
        </authorList>
    </citation>
    <scope>NUCLEOTIDE SEQUENCE [LARGE SCALE GENOMIC DNA]</scope>
    <source>
        <strain evidence="2 3">F</strain>
    </source>
</reference>
<dbReference type="EMBL" id="KZ613961">
    <property type="protein sequence ID" value="PMD31719.1"/>
    <property type="molecule type" value="Genomic_DNA"/>
</dbReference>
<gene>
    <name evidence="2" type="ORF">L207DRAFT_390818</name>
</gene>
<dbReference type="PANTHER" id="PTHR24148:SF73">
    <property type="entry name" value="HET DOMAIN PROTEIN (AFU_ORTHOLOGUE AFUA_8G01020)"/>
    <property type="match status" value="1"/>
</dbReference>
<sequence length="168" mass="19550">EIRLFELLPGDGQNQVEGRFVRHSLKDTSTVYEALSYSWSDASVTSPIKIDDDFELHVPARLEVTLQDLQSPSTSRLIWIDAICIDQSSTSEKVHRIGMMREIYALAEKVIVWLDLQLDVGDEGFQRLRSLHQDSSIEELLEPPGFWTFVNLIVKNRYWKRMWVQQEL</sequence>
<feature type="non-terminal residue" evidence="2">
    <location>
        <position position="168"/>
    </location>
</feature>
<organism evidence="2 3">
    <name type="scientific">Hyaloscypha variabilis (strain UAMH 11265 / GT02V1 / F)</name>
    <name type="common">Meliniomyces variabilis</name>
    <dbReference type="NCBI Taxonomy" id="1149755"/>
    <lineage>
        <taxon>Eukaryota</taxon>
        <taxon>Fungi</taxon>
        <taxon>Dikarya</taxon>
        <taxon>Ascomycota</taxon>
        <taxon>Pezizomycotina</taxon>
        <taxon>Leotiomycetes</taxon>
        <taxon>Helotiales</taxon>
        <taxon>Hyaloscyphaceae</taxon>
        <taxon>Hyaloscypha</taxon>
        <taxon>Hyaloscypha variabilis</taxon>
    </lineage>
</organism>
<feature type="non-terminal residue" evidence="2">
    <location>
        <position position="1"/>
    </location>
</feature>
<dbReference type="InterPro" id="IPR052895">
    <property type="entry name" value="HetReg/Transcr_Mod"/>
</dbReference>
<evidence type="ECO:0000313" key="2">
    <source>
        <dbReference type="EMBL" id="PMD31719.1"/>
    </source>
</evidence>
<feature type="domain" description="Heterokaryon incompatibility" evidence="1">
    <location>
        <begin position="32"/>
        <end position="167"/>
    </location>
</feature>
<evidence type="ECO:0000259" key="1">
    <source>
        <dbReference type="Pfam" id="PF06985"/>
    </source>
</evidence>
<protein>
    <submittedName>
        <fullName evidence="2">Heterokaryon incompatibility</fullName>
    </submittedName>
</protein>
<dbReference type="PANTHER" id="PTHR24148">
    <property type="entry name" value="ANKYRIN REPEAT DOMAIN-CONTAINING PROTEIN 39 HOMOLOG-RELATED"/>
    <property type="match status" value="1"/>
</dbReference>
<accession>A0A2J6QZQ4</accession>
<proteinExistence type="predicted"/>
<dbReference type="STRING" id="1149755.A0A2J6QZQ4"/>
<dbReference type="Proteomes" id="UP000235786">
    <property type="component" value="Unassembled WGS sequence"/>
</dbReference>
<evidence type="ECO:0000313" key="3">
    <source>
        <dbReference type="Proteomes" id="UP000235786"/>
    </source>
</evidence>
<dbReference type="Pfam" id="PF06985">
    <property type="entry name" value="HET"/>
    <property type="match status" value="1"/>
</dbReference>
<dbReference type="InterPro" id="IPR010730">
    <property type="entry name" value="HET"/>
</dbReference>